<organism evidence="2 3">
    <name type="scientific">Microbispora corallina</name>
    <dbReference type="NCBI Taxonomy" id="83302"/>
    <lineage>
        <taxon>Bacteria</taxon>
        <taxon>Bacillati</taxon>
        <taxon>Actinomycetota</taxon>
        <taxon>Actinomycetes</taxon>
        <taxon>Streptosporangiales</taxon>
        <taxon>Streptosporangiaceae</taxon>
        <taxon>Microbispora</taxon>
    </lineage>
</organism>
<protein>
    <recommendedName>
        <fullName evidence="1">Sialidase domain-containing protein</fullName>
    </recommendedName>
</protein>
<name>A0ABQ4FVH2_9ACTN</name>
<evidence type="ECO:0000259" key="1">
    <source>
        <dbReference type="Pfam" id="PF13088"/>
    </source>
</evidence>
<keyword evidence="3" id="KW-1185">Reference proteome</keyword>
<gene>
    <name evidence="2" type="ORF">Mco01_17770</name>
</gene>
<dbReference type="EMBL" id="BOOC01000005">
    <property type="protein sequence ID" value="GIH38777.1"/>
    <property type="molecule type" value="Genomic_DNA"/>
</dbReference>
<dbReference type="Pfam" id="PF13088">
    <property type="entry name" value="BNR_2"/>
    <property type="match status" value="1"/>
</dbReference>
<dbReference type="InterPro" id="IPR011040">
    <property type="entry name" value="Sialidase"/>
</dbReference>
<evidence type="ECO:0000313" key="2">
    <source>
        <dbReference type="EMBL" id="GIH38777.1"/>
    </source>
</evidence>
<dbReference type="Proteomes" id="UP000603904">
    <property type="component" value="Unassembled WGS sequence"/>
</dbReference>
<reference evidence="2 3" key="1">
    <citation type="submission" date="2021-01" db="EMBL/GenBank/DDBJ databases">
        <title>Whole genome shotgun sequence of Microbispora corallina NBRC 16416.</title>
        <authorList>
            <person name="Komaki H."/>
            <person name="Tamura T."/>
        </authorList>
    </citation>
    <scope>NUCLEOTIDE SEQUENCE [LARGE SCALE GENOMIC DNA]</scope>
    <source>
        <strain evidence="2 3">NBRC 16416</strain>
    </source>
</reference>
<evidence type="ECO:0000313" key="3">
    <source>
        <dbReference type="Proteomes" id="UP000603904"/>
    </source>
</evidence>
<dbReference type="SUPFAM" id="SSF50939">
    <property type="entry name" value="Sialidases"/>
    <property type="match status" value="1"/>
</dbReference>
<accession>A0ABQ4FVH2</accession>
<proteinExistence type="predicted"/>
<dbReference type="Gene3D" id="2.120.10.10">
    <property type="match status" value="1"/>
</dbReference>
<dbReference type="InterPro" id="IPR036278">
    <property type="entry name" value="Sialidase_sf"/>
</dbReference>
<dbReference type="CDD" id="cd15482">
    <property type="entry name" value="Sialidase_non-viral"/>
    <property type="match status" value="1"/>
</dbReference>
<feature type="domain" description="Sialidase" evidence="1">
    <location>
        <begin position="62"/>
        <end position="332"/>
    </location>
</feature>
<sequence>MGAAVSAPVTVYSAVRKDPSGELVHEGNRVPDIVALDAARLVVGWRAGVADPGDPAPKDQGAIKIARSEDGGRTWTVGTLAADDAVHRYHYVVFLNDSGTLHALLGRITIAADRDAEGDLDGFPVEMTVKRSTDGGRTWADVPVTVAVPPNPRGVVVAGKPIRHDGVWLVPYWRSAQGTTKAGVLRSSDLVTWTPGALAENPPGVSVEEPQVAVSQDDPKTLVMVARTLTGGPTAEARDAHYRTHAAYAATATSTDGGLTWSRMTLDPDLPNYYVKTFFATDANGLHLAIYNTLAGPFTGTSESKPDQYREVLYYKVKRPGTPWGPGRLFADGRRSTTGAGRGWDVYASADEYAPGRFAVVWEHNQTDIRVARLDVSNAFTGVTRGTAGWTAGGAAQPTPSGGFRLAGASISRPYGPAGGFVLTVRGGVTRFPESGEGLGVTVSTGARALTVAVRPDGLYALGTAGWTRVHAPSEAWRVIVDAAGTATAEGGARWSVPVTGSAAGVSAWSDGEAVLDLIEVADHVAGGSWDGWALDAPGARLLDGGLRLRSAGGRVVQAVLPLDVTRGCDFTVEVRGRVIDDSALDPRTGLGVSFGTKVANGARRLMLTVQKGGVWTMTKGSTVWTRVLSLGGAGDLATWTVVVDSAGVARLLRDGAGTGATWVVQDSRQTPQVAHWVAGTPGGNTAEAHIDRTIVTATLSLPSV</sequence>
<comment type="caution">
    <text evidence="2">The sequence shown here is derived from an EMBL/GenBank/DDBJ whole genome shotgun (WGS) entry which is preliminary data.</text>
</comment>